<dbReference type="InterPro" id="IPR017911">
    <property type="entry name" value="MacB-like_ATP-bd"/>
</dbReference>
<evidence type="ECO:0000256" key="1">
    <source>
        <dbReference type="ARBA" id="ARBA00004429"/>
    </source>
</evidence>
<proteinExistence type="inferred from homology"/>
<dbReference type="PROSITE" id="PS50893">
    <property type="entry name" value="ABC_TRANSPORTER_2"/>
    <property type="match status" value="1"/>
</dbReference>
<evidence type="ECO:0000256" key="3">
    <source>
        <dbReference type="ARBA" id="ARBA00022475"/>
    </source>
</evidence>
<comment type="subcellular location">
    <subcellularLocation>
        <location evidence="1">Cell inner membrane</location>
        <topology evidence="1">Multi-pass membrane protein</topology>
    </subcellularLocation>
</comment>
<keyword evidence="14" id="KW-1185">Reference proteome</keyword>
<dbReference type="PANTHER" id="PTHR42798">
    <property type="entry name" value="LIPOPROTEIN-RELEASING SYSTEM ATP-BINDING PROTEIN LOLD"/>
    <property type="match status" value="1"/>
</dbReference>
<feature type="compositionally biased region" description="Basic and acidic residues" evidence="10">
    <location>
        <begin position="235"/>
        <end position="246"/>
    </location>
</feature>
<reference evidence="13 14" key="1">
    <citation type="submission" date="2024-03" db="EMBL/GenBank/DDBJ databases">
        <title>Human intestinal bacterial collection.</title>
        <authorList>
            <person name="Pauvert C."/>
            <person name="Hitch T.C.A."/>
            <person name="Clavel T."/>
        </authorList>
    </citation>
    <scope>NUCLEOTIDE SEQUENCE [LARGE SCALE GENOMIC DNA]</scope>
    <source>
        <strain evidence="13 14">CLA-JM-H10</strain>
    </source>
</reference>
<evidence type="ECO:0000256" key="2">
    <source>
        <dbReference type="ARBA" id="ARBA00022448"/>
    </source>
</evidence>
<feature type="transmembrane region" description="Helical" evidence="11">
    <location>
        <begin position="277"/>
        <end position="296"/>
    </location>
</feature>
<evidence type="ECO:0000313" key="13">
    <source>
        <dbReference type="EMBL" id="MEQ2536193.1"/>
    </source>
</evidence>
<keyword evidence="3" id="KW-1003">Cell membrane</keyword>
<keyword evidence="4 11" id="KW-0812">Transmembrane</keyword>
<keyword evidence="2" id="KW-0813">Transport</keyword>
<feature type="transmembrane region" description="Helical" evidence="11">
    <location>
        <begin position="798"/>
        <end position="820"/>
    </location>
</feature>
<keyword evidence="7 11" id="KW-1133">Transmembrane helix</keyword>
<organism evidence="13 14">
    <name type="scientific">Lachnospira intestinalis</name>
    <dbReference type="NCBI Taxonomy" id="3133158"/>
    <lineage>
        <taxon>Bacteria</taxon>
        <taxon>Bacillati</taxon>
        <taxon>Bacillota</taxon>
        <taxon>Clostridia</taxon>
        <taxon>Lachnospirales</taxon>
        <taxon>Lachnospiraceae</taxon>
        <taxon>Lachnospira</taxon>
    </lineage>
</organism>
<comment type="caution">
    <text evidence="13">The sequence shown here is derived from an EMBL/GenBank/DDBJ whole genome shotgun (WGS) entry which is preliminary data.</text>
</comment>
<dbReference type="SUPFAM" id="SSF52540">
    <property type="entry name" value="P-loop containing nucleoside triphosphate hydrolases"/>
    <property type="match status" value="1"/>
</dbReference>
<evidence type="ECO:0000256" key="11">
    <source>
        <dbReference type="SAM" id="Phobius"/>
    </source>
</evidence>
<feature type="domain" description="ABC transporter" evidence="12">
    <location>
        <begin position="2"/>
        <end position="240"/>
    </location>
</feature>
<dbReference type="Pfam" id="PF02687">
    <property type="entry name" value="FtsX"/>
    <property type="match status" value="1"/>
</dbReference>
<evidence type="ECO:0000256" key="5">
    <source>
        <dbReference type="ARBA" id="ARBA00022741"/>
    </source>
</evidence>
<gene>
    <name evidence="13" type="ORF">WMO38_13895</name>
</gene>
<comment type="similarity">
    <text evidence="9">Belongs to the ABC transporter superfamily. Macrolide exporter (TC 3.A.1.122) family.</text>
</comment>
<dbReference type="PROSITE" id="PS00211">
    <property type="entry name" value="ABC_TRANSPORTER_1"/>
    <property type="match status" value="1"/>
</dbReference>
<accession>A0ABV1GRQ6</accession>
<dbReference type="Pfam" id="PF00005">
    <property type="entry name" value="ABC_tran"/>
    <property type="match status" value="1"/>
</dbReference>
<evidence type="ECO:0000256" key="7">
    <source>
        <dbReference type="ARBA" id="ARBA00022989"/>
    </source>
</evidence>
<dbReference type="Gene3D" id="3.40.50.300">
    <property type="entry name" value="P-loop containing nucleotide triphosphate hydrolases"/>
    <property type="match status" value="1"/>
</dbReference>
<evidence type="ECO:0000256" key="8">
    <source>
        <dbReference type="ARBA" id="ARBA00023136"/>
    </source>
</evidence>
<keyword evidence="6 13" id="KW-0067">ATP-binding</keyword>
<feature type="transmembrane region" description="Helical" evidence="11">
    <location>
        <begin position="764"/>
        <end position="786"/>
    </location>
</feature>
<evidence type="ECO:0000256" key="10">
    <source>
        <dbReference type="SAM" id="MobiDB-lite"/>
    </source>
</evidence>
<dbReference type="InterPro" id="IPR003439">
    <property type="entry name" value="ABC_transporter-like_ATP-bd"/>
</dbReference>
<protein>
    <submittedName>
        <fullName evidence="13">ABC transporter ATP-binding protein/permease</fullName>
    </submittedName>
</protein>
<feature type="transmembrane region" description="Helical" evidence="11">
    <location>
        <begin position="708"/>
        <end position="733"/>
    </location>
</feature>
<dbReference type="InterPro" id="IPR003838">
    <property type="entry name" value="ABC3_permease_C"/>
</dbReference>
<evidence type="ECO:0000259" key="12">
    <source>
        <dbReference type="PROSITE" id="PS50893"/>
    </source>
</evidence>
<name>A0ABV1GRQ6_9FIRM</name>
<evidence type="ECO:0000256" key="4">
    <source>
        <dbReference type="ARBA" id="ARBA00022692"/>
    </source>
</evidence>
<dbReference type="InterPro" id="IPR017871">
    <property type="entry name" value="ABC_transporter-like_CS"/>
</dbReference>
<dbReference type="InterPro" id="IPR027417">
    <property type="entry name" value="P-loop_NTPase"/>
</dbReference>
<feature type="region of interest" description="Disordered" evidence="10">
    <location>
        <begin position="222"/>
        <end position="248"/>
    </location>
</feature>
<evidence type="ECO:0000256" key="6">
    <source>
        <dbReference type="ARBA" id="ARBA00022840"/>
    </source>
</evidence>
<dbReference type="SMART" id="SM00382">
    <property type="entry name" value="AAA"/>
    <property type="match status" value="1"/>
</dbReference>
<dbReference type="InterPro" id="IPR003593">
    <property type="entry name" value="AAA+_ATPase"/>
</dbReference>
<dbReference type="Proteomes" id="UP001480973">
    <property type="component" value="Unassembled WGS sequence"/>
</dbReference>
<dbReference type="EMBL" id="JBBMES010000024">
    <property type="protein sequence ID" value="MEQ2536193.1"/>
    <property type="molecule type" value="Genomic_DNA"/>
</dbReference>
<dbReference type="CDD" id="cd03255">
    <property type="entry name" value="ABC_MJ0796_LolCDE_FtsE"/>
    <property type="match status" value="1"/>
</dbReference>
<sequence>MLELNGIRKTYVTGTTSVEALKGIDLKFRDSEFVSILGQSGCGKTTLLNIIGGLDKYTSGDLKINGRSTKDFKDRDWDAYRNNSIGFVFQSYNLIPHQTVLSNVELALTLSGVSKAERRQRATEALEKVGLKEQIHKKPNQMSGGQMQRVAIARALVNDPDILLADEPTGALDTQTSIQIMDLLKEISKDRLIIMVTHNPELATQYSTRIIRLLDGTITDDSNPYNGEDDNITTKTDEDSLTDKKSGKTKKKKTSMSFFTALSLSLNNLMTKKTRTILTAFAGSIGIIGIALILSISNGIQNYIDRVQRDTLSSYPIQLQKESVDVSSMIENMMGNKDKNVDHDKDKIYSNNIMTDMVNSMVAEVNSNNLKAFKSYLENHKCDVDGYISDIQYSYDVPLYIYSTDTSDGVTQLNPSSVMENMYGMSVSGDGMMSAGMQNTSVWSRLFDNRQMLDEQYDLIAGSWADNYNEVMLVVDENNEIDDYTLYSLGFKDPAEVKKIFKNVMAGNSYETEETQYTYDEVLDKKFKLVLPTDLYRYNDTLGIWEDASHDDEYMTTVVNNAEEVKIAGIIRKNPDAASVSVSSGVAYTKDLMPHIIDKVNETQIVKQQLADPEKDVFTGMSFDNDKTSISTLENNKSLLGIASEDNPSEIDIYAKDFDSKEKLQDFIKNYNDEVTADGRDEDTISYTDYVGILMSSVSTIITAISSVLIAFVAISLIVSSIMIGIITYISVLERTKEIGVLRSIGASKKDVSRVFNAETLIEGFVSGAMGIIITLILCIPANAVIKNVTDISNVAQLPVAGAVILVIISMLLTTIAGLIPAKMAAKKDPVVALRTE</sequence>
<dbReference type="PANTHER" id="PTHR42798:SF6">
    <property type="entry name" value="CELL DIVISION ATP-BINDING PROTEIN FTSE"/>
    <property type="match status" value="1"/>
</dbReference>
<evidence type="ECO:0000256" key="9">
    <source>
        <dbReference type="ARBA" id="ARBA00038388"/>
    </source>
</evidence>
<keyword evidence="8 11" id="KW-0472">Membrane</keyword>
<dbReference type="GO" id="GO:0005524">
    <property type="term" value="F:ATP binding"/>
    <property type="evidence" value="ECO:0007669"/>
    <property type="project" value="UniProtKB-KW"/>
</dbReference>
<evidence type="ECO:0000313" key="14">
    <source>
        <dbReference type="Proteomes" id="UP001480973"/>
    </source>
</evidence>
<keyword evidence="5" id="KW-0547">Nucleotide-binding</keyword>